<feature type="region of interest" description="Disordered" evidence="1">
    <location>
        <begin position="362"/>
        <end position="400"/>
    </location>
</feature>
<dbReference type="Gene3D" id="1.10.10.1200">
    <property type="entry name" value="MAGE homology domain, winged helix WH1 motif"/>
    <property type="match status" value="1"/>
</dbReference>
<keyword evidence="2" id="KW-1133">Transmembrane helix</keyword>
<feature type="domain" description="MAGE" evidence="3">
    <location>
        <begin position="65"/>
        <end position="125"/>
    </location>
</feature>
<dbReference type="SMART" id="SM01373">
    <property type="entry name" value="MAGE"/>
    <property type="match status" value="1"/>
</dbReference>
<feature type="compositionally biased region" description="Acidic residues" evidence="1">
    <location>
        <begin position="41"/>
        <end position="58"/>
    </location>
</feature>
<dbReference type="Proteomes" id="UP001201163">
    <property type="component" value="Unassembled WGS sequence"/>
</dbReference>
<keyword evidence="2" id="KW-0472">Membrane</keyword>
<dbReference type="Gene3D" id="1.10.10.1210">
    <property type="entry name" value="MAGE homology domain, winged helix WH2 motif"/>
    <property type="match status" value="1"/>
</dbReference>
<dbReference type="AlphaFoldDB" id="A0AAD4Q9M7"/>
<evidence type="ECO:0000256" key="2">
    <source>
        <dbReference type="SAM" id="Phobius"/>
    </source>
</evidence>
<feature type="region of interest" description="Disordered" evidence="1">
    <location>
        <begin position="1"/>
        <end position="66"/>
    </location>
</feature>
<sequence>MPRAGPSRSQRSQRLFSQTQAQTQNPTQTQHYSRSQRRVEEEDEDEEIPLEDEDEPDANETGTDLKKRATDLVRLALFQEQRRMPLRRDEISKKVMGSQRSAFKAVFYEAQSILRNTFGMELVELPTRAAAHDATAGQDRSQDKGGTQNGENAGERQKVTGLKKKAVSQGSKTYILRSTLDPALIERAALTNKRIFEVEAADAPDDVADAEPGTRTYGSLIAWNSADQLAALGILYVILALILVSGKVISDMDLRLLLRRLRLRPPTQIALPAHTPHRTLTFDAYLTQLQRQGYLDRTRIGAGGAAQKRRRGGVGATQAAGGGGEENDTVWEWRWGPRAAAEIGEAAVARFVAEFMAERASRGGAGGGGGPGRGAGGGAGSDEGSDEEVGGRRARAHREEAQKRLTALLKGVELAAGGDLADATV</sequence>
<feature type="region of interest" description="Disordered" evidence="1">
    <location>
        <begin position="306"/>
        <end position="329"/>
    </location>
</feature>
<comment type="caution">
    <text evidence="4">The sequence shown here is derived from an EMBL/GenBank/DDBJ whole genome shotgun (WGS) entry which is preliminary data.</text>
</comment>
<dbReference type="PANTHER" id="PTHR11736:SF14">
    <property type="entry name" value="NSE3 HOMOLOG, SMC5-SMC6 COMPLEX COMPONENT"/>
    <property type="match status" value="1"/>
</dbReference>
<dbReference type="GO" id="GO:0006281">
    <property type="term" value="P:DNA repair"/>
    <property type="evidence" value="ECO:0007669"/>
    <property type="project" value="TreeGrafter"/>
</dbReference>
<keyword evidence="5" id="KW-1185">Reference proteome</keyword>
<evidence type="ECO:0000259" key="3">
    <source>
        <dbReference type="PROSITE" id="PS50838"/>
    </source>
</evidence>
<feature type="compositionally biased region" description="Low complexity" evidence="1">
    <location>
        <begin position="7"/>
        <end position="30"/>
    </location>
</feature>
<reference evidence="4" key="1">
    <citation type="submission" date="2022-01" db="EMBL/GenBank/DDBJ databases">
        <title>Comparative genomics reveals a dynamic genome evolution in the ectomycorrhizal milk-cap (Lactarius) mushrooms.</title>
        <authorList>
            <consortium name="DOE Joint Genome Institute"/>
            <person name="Lebreton A."/>
            <person name="Tang N."/>
            <person name="Kuo A."/>
            <person name="LaButti K."/>
            <person name="Drula E."/>
            <person name="Barry K."/>
            <person name="Clum A."/>
            <person name="Lipzen A."/>
            <person name="Mousain D."/>
            <person name="Ng V."/>
            <person name="Wang R."/>
            <person name="Wang X."/>
            <person name="Dai Y."/>
            <person name="Henrissat B."/>
            <person name="Grigoriev I.V."/>
            <person name="Guerin-Laguette A."/>
            <person name="Yu F."/>
            <person name="Martin F.M."/>
        </authorList>
    </citation>
    <scope>NUCLEOTIDE SEQUENCE</scope>
    <source>
        <strain evidence="4">QP</strain>
    </source>
</reference>
<name>A0AAD4Q9M7_9AGAM</name>
<dbReference type="InterPro" id="IPR002190">
    <property type="entry name" value="MHD_dom"/>
</dbReference>
<evidence type="ECO:0000313" key="5">
    <source>
        <dbReference type="Proteomes" id="UP001201163"/>
    </source>
</evidence>
<protein>
    <submittedName>
        <fullName evidence="4">MAGE-domain-containing protein</fullName>
    </submittedName>
</protein>
<proteinExistence type="predicted"/>
<feature type="transmembrane region" description="Helical" evidence="2">
    <location>
        <begin position="229"/>
        <end position="250"/>
    </location>
</feature>
<dbReference type="Pfam" id="PF01454">
    <property type="entry name" value="MAGE"/>
    <property type="match status" value="1"/>
</dbReference>
<feature type="region of interest" description="Disordered" evidence="1">
    <location>
        <begin position="131"/>
        <end position="159"/>
    </location>
</feature>
<dbReference type="PANTHER" id="PTHR11736">
    <property type="entry name" value="MELANOMA-ASSOCIATED ANTIGEN MAGE ANTIGEN"/>
    <property type="match status" value="1"/>
</dbReference>
<dbReference type="EMBL" id="JAKELL010000090">
    <property type="protein sequence ID" value="KAH8983304.1"/>
    <property type="molecule type" value="Genomic_DNA"/>
</dbReference>
<accession>A0AAD4Q9M7</accession>
<dbReference type="GO" id="GO:0005634">
    <property type="term" value="C:nucleus"/>
    <property type="evidence" value="ECO:0007669"/>
    <property type="project" value="TreeGrafter"/>
</dbReference>
<evidence type="ECO:0000256" key="1">
    <source>
        <dbReference type="SAM" id="MobiDB-lite"/>
    </source>
</evidence>
<feature type="compositionally biased region" description="Gly residues" evidence="1">
    <location>
        <begin position="363"/>
        <end position="381"/>
    </location>
</feature>
<dbReference type="InterPro" id="IPR037445">
    <property type="entry name" value="MAGE"/>
</dbReference>
<dbReference type="PROSITE" id="PS50838">
    <property type="entry name" value="MAGE"/>
    <property type="match status" value="1"/>
</dbReference>
<dbReference type="InterPro" id="IPR041899">
    <property type="entry name" value="MAGE_WH2"/>
</dbReference>
<gene>
    <name evidence="4" type="ORF">EDB92DRAFT_2106358</name>
</gene>
<keyword evidence="2" id="KW-0812">Transmembrane</keyword>
<evidence type="ECO:0000313" key="4">
    <source>
        <dbReference type="EMBL" id="KAH8983304.1"/>
    </source>
</evidence>
<organism evidence="4 5">
    <name type="scientific">Lactarius akahatsu</name>
    <dbReference type="NCBI Taxonomy" id="416441"/>
    <lineage>
        <taxon>Eukaryota</taxon>
        <taxon>Fungi</taxon>
        <taxon>Dikarya</taxon>
        <taxon>Basidiomycota</taxon>
        <taxon>Agaricomycotina</taxon>
        <taxon>Agaricomycetes</taxon>
        <taxon>Russulales</taxon>
        <taxon>Russulaceae</taxon>
        <taxon>Lactarius</taxon>
    </lineage>
</organism>
<dbReference type="InterPro" id="IPR041898">
    <property type="entry name" value="MAGE_WH1"/>
</dbReference>